<sequence>MMTQTEIVDMITVMENTGFADMKQLITMVTAGNLLEYKRYKFLSGPFKGAEFISNAPNTKWMNRYPNFRIEFISGKLKGVISSSLITYDQRIQEKTMQWLKLL</sequence>
<reference evidence="1 2" key="1">
    <citation type="submission" date="2015-07" db="EMBL/GenBank/DDBJ databases">
        <title>Isolation and characterization of JD18-a novel lytic bacteriophage for Klebsiella pneumoniae.</title>
        <authorList>
            <person name="Fan J."/>
            <person name="Zhang X."/>
            <person name="Guo X."/>
            <person name="He P."/>
            <person name="Zhang Y."/>
        </authorList>
    </citation>
    <scope>NUCLEOTIDE SEQUENCE [LARGE SCALE GENOMIC DNA]</scope>
</reference>
<proteinExistence type="predicted"/>
<name>A0A0K1Y4S8_9CAUD</name>
<evidence type="ECO:0000313" key="2">
    <source>
        <dbReference type="Proteomes" id="UP000204179"/>
    </source>
</evidence>
<evidence type="ECO:0000313" key="1">
    <source>
        <dbReference type="EMBL" id="AKY01979.1"/>
    </source>
</evidence>
<dbReference type="Proteomes" id="UP000204179">
    <property type="component" value="Segment"/>
</dbReference>
<dbReference type="GeneID" id="26518523"/>
<protein>
    <submittedName>
        <fullName evidence="1">Uncharacterized protein</fullName>
    </submittedName>
</protein>
<keyword evidence="2" id="KW-1185">Reference proteome</keyword>
<dbReference type="EMBL" id="KT239446">
    <property type="protein sequence ID" value="AKY01979.1"/>
    <property type="molecule type" value="Genomic_DNA"/>
</dbReference>
<organism evidence="1 2">
    <name type="scientific">Klebsiella phage JD18</name>
    <dbReference type="NCBI Taxonomy" id="1698360"/>
    <lineage>
        <taxon>Viruses</taxon>
        <taxon>Duplodnaviria</taxon>
        <taxon>Heunggongvirae</taxon>
        <taxon>Uroviricota</taxon>
        <taxon>Caudoviricetes</taxon>
        <taxon>Pantevenvirales</taxon>
        <taxon>Straboviridae</taxon>
        <taxon>Tevenvirinae</taxon>
        <taxon>Jiaodavirus</taxon>
        <taxon>Jiaodavirus jd18</taxon>
    </lineage>
</organism>
<gene>
    <name evidence="1" type="ORF">JD18_108</name>
</gene>
<dbReference type="RefSeq" id="YP_009190689.1">
    <property type="nucleotide sequence ID" value="NC_028686.1"/>
</dbReference>
<dbReference type="KEGG" id="vg:26518523"/>
<accession>A0A0K1Y4S8</accession>